<feature type="compositionally biased region" description="Basic residues" evidence="2">
    <location>
        <begin position="71"/>
        <end position="86"/>
    </location>
</feature>
<evidence type="ECO:0000256" key="2">
    <source>
        <dbReference type="SAM" id="MobiDB-lite"/>
    </source>
</evidence>
<dbReference type="PANTHER" id="PTHR31147:SF2">
    <property type="entry name" value="OS01G0615300 PROTEIN"/>
    <property type="match status" value="1"/>
</dbReference>
<dbReference type="Pfam" id="PF02458">
    <property type="entry name" value="Transferase"/>
    <property type="match status" value="1"/>
</dbReference>
<feature type="region of interest" description="Disordered" evidence="2">
    <location>
        <begin position="71"/>
        <end position="99"/>
    </location>
</feature>
<dbReference type="Gene3D" id="3.30.559.10">
    <property type="entry name" value="Chloramphenicol acetyltransferase-like domain"/>
    <property type="match status" value="1"/>
</dbReference>
<dbReference type="AlphaFoldDB" id="B9FY62"/>
<dbReference type="GO" id="GO:0050734">
    <property type="term" value="F:hydroxycinnamoyltransferase activity"/>
    <property type="evidence" value="ECO:0007669"/>
    <property type="project" value="UniProtKB-ARBA"/>
</dbReference>
<dbReference type="InterPro" id="IPR023213">
    <property type="entry name" value="CAT-like_dom_sf"/>
</dbReference>
<organism evidence="3">
    <name type="scientific">Oryza sativa subsp. japonica</name>
    <name type="common">Rice</name>
    <dbReference type="NCBI Taxonomy" id="39947"/>
    <lineage>
        <taxon>Eukaryota</taxon>
        <taxon>Viridiplantae</taxon>
        <taxon>Streptophyta</taxon>
        <taxon>Embryophyta</taxon>
        <taxon>Tracheophyta</taxon>
        <taxon>Spermatophyta</taxon>
        <taxon>Magnoliopsida</taxon>
        <taxon>Liliopsida</taxon>
        <taxon>Poales</taxon>
        <taxon>Poaceae</taxon>
        <taxon>BOP clade</taxon>
        <taxon>Oryzoideae</taxon>
        <taxon>Oryzeae</taxon>
        <taxon>Oryzinae</taxon>
        <taxon>Oryza</taxon>
        <taxon>Oryza sativa</taxon>
    </lineage>
</organism>
<protein>
    <submittedName>
        <fullName evidence="3">Uncharacterized protein</fullName>
    </submittedName>
</protein>
<dbReference type="Proteomes" id="UP000007752">
    <property type="component" value="Chromosome 7"/>
</dbReference>
<evidence type="ECO:0000313" key="3">
    <source>
        <dbReference type="EMBL" id="EEE67499.1"/>
    </source>
</evidence>
<evidence type="ECO:0000256" key="1">
    <source>
        <dbReference type="ARBA" id="ARBA00009861"/>
    </source>
</evidence>
<name>B9FY62_ORYSJ</name>
<accession>B9FY62</accession>
<proteinExistence type="inferred from homology"/>
<dbReference type="InterPro" id="IPR050898">
    <property type="entry name" value="Plant_acyltransferase"/>
</dbReference>
<comment type="similarity">
    <text evidence="1">Belongs to the plant acyltransferase family.</text>
</comment>
<dbReference type="EMBL" id="CM000144">
    <property type="protein sequence ID" value="EEE67499.1"/>
    <property type="molecule type" value="Genomic_DNA"/>
</dbReference>
<reference evidence="3" key="1">
    <citation type="journal article" date="2005" name="PLoS Biol.">
        <title>The genomes of Oryza sativa: a history of duplications.</title>
        <authorList>
            <person name="Yu J."/>
            <person name="Wang J."/>
            <person name="Lin W."/>
            <person name="Li S."/>
            <person name="Li H."/>
            <person name="Zhou J."/>
            <person name="Ni P."/>
            <person name="Dong W."/>
            <person name="Hu S."/>
            <person name="Zeng C."/>
            <person name="Zhang J."/>
            <person name="Zhang Y."/>
            <person name="Li R."/>
            <person name="Xu Z."/>
            <person name="Li S."/>
            <person name="Li X."/>
            <person name="Zheng H."/>
            <person name="Cong L."/>
            <person name="Lin L."/>
            <person name="Yin J."/>
            <person name="Geng J."/>
            <person name="Li G."/>
            <person name="Shi J."/>
            <person name="Liu J."/>
            <person name="Lv H."/>
            <person name="Li J."/>
            <person name="Wang J."/>
            <person name="Deng Y."/>
            <person name="Ran L."/>
            <person name="Shi X."/>
            <person name="Wang X."/>
            <person name="Wu Q."/>
            <person name="Li C."/>
            <person name="Ren X."/>
            <person name="Wang J."/>
            <person name="Wang X."/>
            <person name="Li D."/>
            <person name="Liu D."/>
            <person name="Zhang X."/>
            <person name="Ji Z."/>
            <person name="Zhao W."/>
            <person name="Sun Y."/>
            <person name="Zhang Z."/>
            <person name="Bao J."/>
            <person name="Han Y."/>
            <person name="Dong L."/>
            <person name="Ji J."/>
            <person name="Chen P."/>
            <person name="Wu S."/>
            <person name="Liu J."/>
            <person name="Xiao Y."/>
            <person name="Bu D."/>
            <person name="Tan J."/>
            <person name="Yang L."/>
            <person name="Ye C."/>
            <person name="Zhang J."/>
            <person name="Xu J."/>
            <person name="Zhou Y."/>
            <person name="Yu Y."/>
            <person name="Zhang B."/>
            <person name="Zhuang S."/>
            <person name="Wei H."/>
            <person name="Liu B."/>
            <person name="Lei M."/>
            <person name="Yu H."/>
            <person name="Li Y."/>
            <person name="Xu H."/>
            <person name="Wei S."/>
            <person name="He X."/>
            <person name="Fang L."/>
            <person name="Zhang Z."/>
            <person name="Zhang Y."/>
            <person name="Huang X."/>
            <person name="Su Z."/>
            <person name="Tong W."/>
            <person name="Li J."/>
            <person name="Tong Z."/>
            <person name="Li S."/>
            <person name="Ye J."/>
            <person name="Wang L."/>
            <person name="Fang L."/>
            <person name="Lei T."/>
            <person name="Chen C."/>
            <person name="Chen H."/>
            <person name="Xu Z."/>
            <person name="Li H."/>
            <person name="Huang H."/>
            <person name="Zhang F."/>
            <person name="Xu H."/>
            <person name="Li N."/>
            <person name="Zhao C."/>
            <person name="Li S."/>
            <person name="Dong L."/>
            <person name="Huang Y."/>
            <person name="Li L."/>
            <person name="Xi Y."/>
            <person name="Qi Q."/>
            <person name="Li W."/>
            <person name="Zhang B."/>
            <person name="Hu W."/>
            <person name="Zhang Y."/>
            <person name="Tian X."/>
            <person name="Jiao Y."/>
            <person name="Liang X."/>
            <person name="Jin J."/>
            <person name="Gao L."/>
            <person name="Zheng W."/>
            <person name="Hao B."/>
            <person name="Liu S."/>
            <person name="Wang W."/>
            <person name="Yuan L."/>
            <person name="Cao M."/>
            <person name="McDermott J."/>
            <person name="Samudrala R."/>
            <person name="Wang J."/>
            <person name="Wong G.K."/>
            <person name="Yang H."/>
        </authorList>
    </citation>
    <scope>NUCLEOTIDE SEQUENCE [LARGE SCALE GENOMIC DNA]</scope>
</reference>
<reference evidence="3" key="2">
    <citation type="submission" date="2008-12" db="EMBL/GenBank/DDBJ databases">
        <title>Improved gene annotation of the rice (Oryza sativa) genomes.</title>
        <authorList>
            <person name="Wang J."/>
            <person name="Li R."/>
            <person name="Fan W."/>
            <person name="Huang Q."/>
            <person name="Zhang J."/>
            <person name="Zhou Y."/>
            <person name="Hu Y."/>
            <person name="Zi S."/>
            <person name="Li J."/>
            <person name="Ni P."/>
            <person name="Zheng H."/>
            <person name="Zhang Y."/>
            <person name="Zhao M."/>
            <person name="Hao Q."/>
            <person name="McDermott J."/>
            <person name="Samudrala R."/>
            <person name="Kristiansen K."/>
            <person name="Wong G.K.-S."/>
        </authorList>
    </citation>
    <scope>NUCLEOTIDE SEQUENCE</scope>
</reference>
<gene>
    <name evidence="3" type="ORF">OsJ_24932</name>
</gene>
<dbReference type="PANTHER" id="PTHR31147">
    <property type="entry name" value="ACYL TRANSFERASE 4"/>
    <property type="match status" value="1"/>
</dbReference>
<sequence>MLLLSLLRSQAPPQLSRIRWAAKTTTQGRIQPVEKSVRTLGSSIWVEEVLGSNGTRKKTRDSNIEGDWKKKVGTKRKRRGERRVKKKEPGPTPGGSLPLSSIDKTAAVRVFVDFIQVFPFAFAEIVEDKAVSIFAMWEGFAKVLVHYYPVADTSRSRSSGSPRYTAHGEGVWFIEAEANCLLEEALNLEHLLCIPKDKLLPCPAPEVRRLECAQAPLPQPQCCNGKRCPEVGMQVDSPATYIKTRLLGHFPYGSTKFRRKTKLEVR</sequence>